<reference evidence="1" key="1">
    <citation type="submission" date="2023-04" db="EMBL/GenBank/DDBJ databases">
        <title>Chromosome-level genome of Chaenocephalus aceratus.</title>
        <authorList>
            <person name="Park H."/>
        </authorList>
    </citation>
    <scope>NUCLEOTIDE SEQUENCE</scope>
    <source>
        <strain evidence="1">DE</strain>
        <tissue evidence="1">Muscle</tissue>
    </source>
</reference>
<dbReference type="Proteomes" id="UP001228049">
    <property type="component" value="Unassembled WGS sequence"/>
</dbReference>
<keyword evidence="2" id="KW-1185">Reference proteome</keyword>
<organism evidence="1 2">
    <name type="scientific">Dissostichus eleginoides</name>
    <name type="common">Patagonian toothfish</name>
    <name type="synonym">Dissostichus amissus</name>
    <dbReference type="NCBI Taxonomy" id="100907"/>
    <lineage>
        <taxon>Eukaryota</taxon>
        <taxon>Metazoa</taxon>
        <taxon>Chordata</taxon>
        <taxon>Craniata</taxon>
        <taxon>Vertebrata</taxon>
        <taxon>Euteleostomi</taxon>
        <taxon>Actinopterygii</taxon>
        <taxon>Neopterygii</taxon>
        <taxon>Teleostei</taxon>
        <taxon>Neoteleostei</taxon>
        <taxon>Acanthomorphata</taxon>
        <taxon>Eupercaria</taxon>
        <taxon>Perciformes</taxon>
        <taxon>Notothenioidei</taxon>
        <taxon>Nototheniidae</taxon>
        <taxon>Dissostichus</taxon>
    </lineage>
</organism>
<dbReference type="SUPFAM" id="SSF53822">
    <property type="entry name" value="Periplasmic binding protein-like I"/>
    <property type="match status" value="1"/>
</dbReference>
<name>A0AAD9B4T8_DISEL</name>
<proteinExistence type="predicted"/>
<accession>A0AAD9B4T8</accession>
<dbReference type="Gene3D" id="3.40.50.2300">
    <property type="match status" value="1"/>
</dbReference>
<evidence type="ECO:0000313" key="2">
    <source>
        <dbReference type="Proteomes" id="UP001228049"/>
    </source>
</evidence>
<dbReference type="InterPro" id="IPR028082">
    <property type="entry name" value="Peripla_BP_I"/>
</dbReference>
<gene>
    <name evidence="1" type="ORF">KUDE01_015535</name>
</gene>
<comment type="caution">
    <text evidence="1">The sequence shown here is derived from an EMBL/GenBank/DDBJ whole genome shotgun (WGS) entry which is preliminary data.</text>
</comment>
<evidence type="ECO:0000313" key="1">
    <source>
        <dbReference type="EMBL" id="KAK1876088.1"/>
    </source>
</evidence>
<sequence length="96" mass="10365">MKSLRPLPLRLPHEAPPLLLLQSAACSGSADNSSSLQVVTLAAILPLTNTEYAWAWPRVAPALYLAVRQVNSDPELLSSLVLRLVHRSSEPCGVLL</sequence>
<dbReference type="EMBL" id="JASDAP010000034">
    <property type="protein sequence ID" value="KAK1876088.1"/>
    <property type="molecule type" value="Genomic_DNA"/>
</dbReference>
<keyword evidence="1" id="KW-0675">Receptor</keyword>
<protein>
    <submittedName>
        <fullName evidence="1">Atrial natriuretic peptide receptor 1</fullName>
    </submittedName>
</protein>
<dbReference type="AlphaFoldDB" id="A0AAD9B4T8"/>